<dbReference type="Gene3D" id="2.30.30.340">
    <property type="entry name" value="Hypothetical protein YfhH like domains"/>
    <property type="match status" value="1"/>
</dbReference>
<dbReference type="Proteomes" id="UP001597040">
    <property type="component" value="Unassembled WGS sequence"/>
</dbReference>
<dbReference type="InterPro" id="IPR036289">
    <property type="entry name" value="YfhH"/>
</dbReference>
<proteinExistence type="predicted"/>
<protein>
    <submittedName>
        <fullName evidence="1">YfhH family protein</fullName>
    </submittedName>
</protein>
<dbReference type="EMBL" id="JBHTKJ010000058">
    <property type="protein sequence ID" value="MFD1040070.1"/>
    <property type="molecule type" value="Genomic_DNA"/>
</dbReference>
<dbReference type="SUPFAM" id="SSF101697">
    <property type="entry name" value="Hypothetical protein YfhH"/>
    <property type="match status" value="1"/>
</dbReference>
<organism evidence="1 2">
    <name type="scientific">Virgibacillus byunsanensis</name>
    <dbReference type="NCBI Taxonomy" id="570945"/>
    <lineage>
        <taxon>Bacteria</taxon>
        <taxon>Bacillati</taxon>
        <taxon>Bacillota</taxon>
        <taxon>Bacilli</taxon>
        <taxon>Bacillales</taxon>
        <taxon>Bacillaceae</taxon>
        <taxon>Virgibacillus</taxon>
    </lineage>
</organism>
<sequence>MDYRYSDYTIEQLRTEIGKLKEKVQKAEQLGNVSEVAINERKMQVALAYTLNPEDFKAGERYELNGDPGHTYKVNYINGVFAWGHRVNLLDEIYEKEVAIPISLLGKKLD</sequence>
<dbReference type="Gene3D" id="1.10.287.880">
    <property type="entry name" value="Hypothetical protein YfhH domain"/>
    <property type="match status" value="1"/>
</dbReference>
<dbReference type="InterPro" id="IPR014938">
    <property type="entry name" value="YfhH-like"/>
</dbReference>
<dbReference type="RefSeq" id="WP_390363807.1">
    <property type="nucleotide sequence ID" value="NZ_JBHTKJ010000058.1"/>
</dbReference>
<dbReference type="Pfam" id="PF08838">
    <property type="entry name" value="DUF1811"/>
    <property type="match status" value="1"/>
</dbReference>
<comment type="caution">
    <text evidence="1">The sequence shown here is derived from an EMBL/GenBank/DDBJ whole genome shotgun (WGS) entry which is preliminary data.</text>
</comment>
<evidence type="ECO:0000313" key="2">
    <source>
        <dbReference type="Proteomes" id="UP001597040"/>
    </source>
</evidence>
<keyword evidence="2" id="KW-1185">Reference proteome</keyword>
<accession>A0ABW3LQ34</accession>
<reference evidence="2" key="1">
    <citation type="journal article" date="2019" name="Int. J. Syst. Evol. Microbiol.">
        <title>The Global Catalogue of Microorganisms (GCM) 10K type strain sequencing project: providing services to taxonomists for standard genome sequencing and annotation.</title>
        <authorList>
            <consortium name="The Broad Institute Genomics Platform"/>
            <consortium name="The Broad Institute Genome Sequencing Center for Infectious Disease"/>
            <person name="Wu L."/>
            <person name="Ma J."/>
        </authorList>
    </citation>
    <scope>NUCLEOTIDE SEQUENCE [LARGE SCALE GENOMIC DNA]</scope>
    <source>
        <strain evidence="2">CCUG 56754</strain>
    </source>
</reference>
<gene>
    <name evidence="1" type="ORF">ACFQ3N_16985</name>
</gene>
<name>A0ABW3LQ34_9BACI</name>
<evidence type="ECO:0000313" key="1">
    <source>
        <dbReference type="EMBL" id="MFD1040070.1"/>
    </source>
</evidence>